<accession>A0ABM6AHB5</accession>
<proteinExistence type="predicted"/>
<gene>
    <name evidence="1" type="ORF">WG31_03020</name>
</gene>
<dbReference type="RefSeq" id="WP_063353607.1">
    <property type="nucleotide sequence ID" value="NZ_CP011120.1"/>
</dbReference>
<dbReference type="Proteomes" id="UP000076595">
    <property type="component" value="Chromosome"/>
</dbReference>
<reference evidence="1 2" key="1">
    <citation type="submission" date="2015-03" db="EMBL/GenBank/DDBJ databases">
        <title>Genome study of Acetobacter sp. SLV-7.</title>
        <authorList>
            <person name="Cho G.Y."/>
            <person name="Jeon C.O."/>
        </authorList>
    </citation>
    <scope>NUCLEOTIDE SEQUENCE [LARGE SCALE GENOMIC DNA]</scope>
    <source>
        <strain evidence="1 2">SLV-7</strain>
    </source>
</reference>
<evidence type="ECO:0008006" key="3">
    <source>
        <dbReference type="Google" id="ProtNLM"/>
    </source>
</evidence>
<evidence type="ECO:0000313" key="2">
    <source>
        <dbReference type="Proteomes" id="UP000076595"/>
    </source>
</evidence>
<keyword evidence="2" id="KW-1185">Reference proteome</keyword>
<protein>
    <recommendedName>
        <fullName evidence="3">Ferredoxin</fullName>
    </recommendedName>
</protein>
<evidence type="ECO:0000313" key="1">
    <source>
        <dbReference type="EMBL" id="ANA13105.1"/>
    </source>
</evidence>
<sequence>MTEKFIWGCEDSEQVEAGDSCRNPYGCHCREITELVRDHDASDARIADLENALQGMIDLNLSGVTCIALARKVLKGPEA</sequence>
<name>A0ABM6AHB5_9PROT</name>
<organism evidence="1 2">
    <name type="scientific">Acetobacter oryzifermentans</name>
    <dbReference type="NCBI Taxonomy" id="1633874"/>
    <lineage>
        <taxon>Bacteria</taxon>
        <taxon>Pseudomonadati</taxon>
        <taxon>Pseudomonadota</taxon>
        <taxon>Alphaproteobacteria</taxon>
        <taxon>Acetobacterales</taxon>
        <taxon>Acetobacteraceae</taxon>
        <taxon>Acetobacter</taxon>
    </lineage>
</organism>
<dbReference type="EMBL" id="CP011120">
    <property type="protein sequence ID" value="ANA13105.1"/>
    <property type="molecule type" value="Genomic_DNA"/>
</dbReference>